<evidence type="ECO:0000256" key="5">
    <source>
        <dbReference type="SAM" id="MobiDB-lite"/>
    </source>
</evidence>
<accession>A0A154NWY3</accession>
<dbReference type="Gene3D" id="3.40.50.12780">
    <property type="entry name" value="N-terminal domain of ligase-like"/>
    <property type="match status" value="1"/>
</dbReference>
<evidence type="ECO:0000313" key="8">
    <source>
        <dbReference type="Proteomes" id="UP000076502"/>
    </source>
</evidence>
<feature type="compositionally biased region" description="Polar residues" evidence="5">
    <location>
        <begin position="26"/>
        <end position="41"/>
    </location>
</feature>
<sequence length="794" mass="88057">MKHAVHVIQSPIKVFTGDINNDSREQTGSQNVNSADQSIENRGSENKEVLCGDRNKKSVDLRREYHRTLRLATALNIFTLRSDFLQTRFEFSSSPGHETGASRVPSDNMTTVQPVQSNGVIKGFAANDKEKDFYYAKCNETGLDGPDQVLPAHSAVTTQPNGRVQIKINKEGIGSTPPISVPGLLTKTANTYPDQIAFVTRPDADGERKTYTFKEYETQVRIVAKAFLKLGLERHHSVCILGFNSPEWLISDLAAIYAGGLAAGIYTTNTPEACQYCAESSRANIIVVEDKKQLEKILQIRKNLSHLKAIIMYDGESEEKDVLSWKDVLKIGEKEPDDKLNAVLRTIGVNECCTLVYTSGTVGHPKAVMLSHDNLVHDAKNIVHSYELVATEEVLVSYLPLSHVAAQIVDIYCCMTVAATVYFADKNALKGSLIETLLVARPTVFIGVPRVWEKIFEKMQTIARNNGPIKNWISSWAKAQGLYYYMNKINGNDYKHWGYVFAKWLIFNKVKTALGLDRCKVCITAAAPLSEEIKQYFLSLDILILEAYGMSESSGAHTLGTNTHYRLGSVGRGLPSFSTKVDNPDASNEGEMCMGGRHIFMGYLNDPEKTAEAIDPDGWLRTGDAGKVDSDGYLFITGRLKELIITAGGENVPPVHIEQLVLAELPVLSNALLIGDKRKYLTILVTLKTEMNNKTGAPEDTFTPEASQWLQSIGSKATTVSEVIRTHDPLVYDEIDKAIKRANAKVVSNAQKVQKFKLLPHDFSVPTGELGPTLKVKRNVVHKMYEDLIEDMYK</sequence>
<dbReference type="Pfam" id="PF23562">
    <property type="entry name" value="AMP-binding_C_3"/>
    <property type="match status" value="1"/>
</dbReference>
<dbReference type="EC" id="6.2.1.3" evidence="4"/>
<dbReference type="AlphaFoldDB" id="A0A154NWY3"/>
<dbReference type="Proteomes" id="UP000076502">
    <property type="component" value="Unassembled WGS sequence"/>
</dbReference>
<dbReference type="STRING" id="178035.A0A154NWY3"/>
<feature type="domain" description="AMP-dependent synthetase/ligase" evidence="6">
    <location>
        <begin position="186"/>
        <end position="604"/>
    </location>
</feature>
<dbReference type="Pfam" id="PF00501">
    <property type="entry name" value="AMP-binding"/>
    <property type="match status" value="1"/>
</dbReference>
<evidence type="ECO:0000256" key="3">
    <source>
        <dbReference type="ARBA" id="ARBA00023098"/>
    </source>
</evidence>
<keyword evidence="1 7" id="KW-0436">Ligase</keyword>
<evidence type="ECO:0000259" key="6">
    <source>
        <dbReference type="Pfam" id="PF00501"/>
    </source>
</evidence>
<keyword evidence="8" id="KW-1185">Reference proteome</keyword>
<keyword evidence="2" id="KW-0276">Fatty acid metabolism</keyword>
<evidence type="ECO:0000256" key="4">
    <source>
        <dbReference type="ARBA" id="ARBA00026121"/>
    </source>
</evidence>
<dbReference type="OrthoDB" id="3633556at2759"/>
<organism evidence="7 8">
    <name type="scientific">Dufourea novaeangliae</name>
    <name type="common">Sweat bee</name>
    <dbReference type="NCBI Taxonomy" id="178035"/>
    <lineage>
        <taxon>Eukaryota</taxon>
        <taxon>Metazoa</taxon>
        <taxon>Ecdysozoa</taxon>
        <taxon>Arthropoda</taxon>
        <taxon>Hexapoda</taxon>
        <taxon>Insecta</taxon>
        <taxon>Pterygota</taxon>
        <taxon>Neoptera</taxon>
        <taxon>Endopterygota</taxon>
        <taxon>Hymenoptera</taxon>
        <taxon>Apocrita</taxon>
        <taxon>Aculeata</taxon>
        <taxon>Apoidea</taxon>
        <taxon>Anthophila</taxon>
        <taxon>Halictidae</taxon>
        <taxon>Rophitinae</taxon>
        <taxon>Dufourea</taxon>
    </lineage>
</organism>
<keyword evidence="3" id="KW-0443">Lipid metabolism</keyword>
<dbReference type="InterPro" id="IPR000873">
    <property type="entry name" value="AMP-dep_synth/lig_dom"/>
</dbReference>
<evidence type="ECO:0000256" key="1">
    <source>
        <dbReference type="ARBA" id="ARBA00022598"/>
    </source>
</evidence>
<dbReference type="EMBL" id="KQ434777">
    <property type="protein sequence ID" value="KZC04179.1"/>
    <property type="molecule type" value="Genomic_DNA"/>
</dbReference>
<feature type="region of interest" description="Disordered" evidence="5">
    <location>
        <begin position="17"/>
        <end position="48"/>
    </location>
</feature>
<gene>
    <name evidence="7" type="ORF">WN55_02068</name>
</gene>
<dbReference type="PANTHER" id="PTHR43272">
    <property type="entry name" value="LONG-CHAIN-FATTY-ACID--COA LIGASE"/>
    <property type="match status" value="1"/>
</dbReference>
<dbReference type="GO" id="GO:0016020">
    <property type="term" value="C:membrane"/>
    <property type="evidence" value="ECO:0007669"/>
    <property type="project" value="TreeGrafter"/>
</dbReference>
<dbReference type="GO" id="GO:0005783">
    <property type="term" value="C:endoplasmic reticulum"/>
    <property type="evidence" value="ECO:0007669"/>
    <property type="project" value="TreeGrafter"/>
</dbReference>
<name>A0A154NWY3_DUFNO</name>
<evidence type="ECO:0000313" key="7">
    <source>
        <dbReference type="EMBL" id="KZC04179.1"/>
    </source>
</evidence>
<dbReference type="PANTHER" id="PTHR43272:SF32">
    <property type="entry name" value="AMP-DEPENDENT SYNTHETASE_LIGASE DOMAIN-CONTAINING PROTEIN"/>
    <property type="match status" value="1"/>
</dbReference>
<evidence type="ECO:0000256" key="2">
    <source>
        <dbReference type="ARBA" id="ARBA00022832"/>
    </source>
</evidence>
<protein>
    <recommendedName>
        <fullName evidence="4">long-chain-fatty-acid--CoA ligase</fullName>
        <ecNumber evidence="4">6.2.1.3</ecNumber>
    </recommendedName>
</protein>
<dbReference type="InterPro" id="IPR042099">
    <property type="entry name" value="ANL_N_sf"/>
</dbReference>
<reference evidence="7 8" key="1">
    <citation type="submission" date="2015-07" db="EMBL/GenBank/DDBJ databases">
        <title>The genome of Dufourea novaeangliae.</title>
        <authorList>
            <person name="Pan H."/>
            <person name="Kapheim K."/>
        </authorList>
    </citation>
    <scope>NUCLEOTIDE SEQUENCE [LARGE SCALE GENOMIC DNA]</scope>
    <source>
        <strain evidence="7">0120121106</strain>
        <tissue evidence="7">Whole body</tissue>
    </source>
</reference>
<proteinExistence type="predicted"/>
<dbReference type="SUPFAM" id="SSF56801">
    <property type="entry name" value="Acetyl-CoA synthetase-like"/>
    <property type="match status" value="1"/>
</dbReference>
<dbReference type="GO" id="GO:0004467">
    <property type="term" value="F:long-chain fatty acid-CoA ligase activity"/>
    <property type="evidence" value="ECO:0007669"/>
    <property type="project" value="UniProtKB-EC"/>
</dbReference>